<proteinExistence type="predicted"/>
<evidence type="ECO:0000256" key="2">
    <source>
        <dbReference type="ARBA" id="ARBA00022833"/>
    </source>
</evidence>
<name>A0A5K3EVB1_MESCO</name>
<keyword evidence="1 3" id="KW-0863">Zinc-finger</keyword>
<dbReference type="GO" id="GO:0061630">
    <property type="term" value="F:ubiquitin protein ligase activity"/>
    <property type="evidence" value="ECO:0007669"/>
    <property type="project" value="InterPro"/>
</dbReference>
<dbReference type="PANTHER" id="PTHR22938">
    <property type="entry name" value="ZINC FINGER PROTEIN 598"/>
    <property type="match status" value="1"/>
</dbReference>
<evidence type="ECO:0000256" key="1">
    <source>
        <dbReference type="ARBA" id="ARBA00022771"/>
    </source>
</evidence>
<dbReference type="AlphaFoldDB" id="A0A5K3EVB1"/>
<evidence type="ECO:0000256" key="3">
    <source>
        <dbReference type="PROSITE-ProRule" id="PRU00042"/>
    </source>
</evidence>
<feature type="domain" description="C2H2-type" evidence="6">
    <location>
        <begin position="168"/>
        <end position="191"/>
    </location>
</feature>
<dbReference type="InterPro" id="IPR001841">
    <property type="entry name" value="Znf_RING"/>
</dbReference>
<dbReference type="SUPFAM" id="SSF57850">
    <property type="entry name" value="RING/U-box"/>
    <property type="match status" value="1"/>
</dbReference>
<dbReference type="GO" id="GO:0043022">
    <property type="term" value="F:ribosome binding"/>
    <property type="evidence" value="ECO:0007669"/>
    <property type="project" value="TreeGrafter"/>
</dbReference>
<dbReference type="SMART" id="SM00355">
    <property type="entry name" value="ZnF_C2H2"/>
    <property type="match status" value="5"/>
</dbReference>
<dbReference type="WBParaSite" id="MCU_003397-RB">
    <property type="protein sequence ID" value="MCU_003397-RB"/>
    <property type="gene ID" value="MCU_003397"/>
</dbReference>
<dbReference type="GO" id="GO:0008270">
    <property type="term" value="F:zinc ion binding"/>
    <property type="evidence" value="ECO:0007669"/>
    <property type="project" value="UniProtKB-KW"/>
</dbReference>
<dbReference type="PANTHER" id="PTHR22938:SF0">
    <property type="entry name" value="E3 UBIQUITIN-PROTEIN LIGASE ZNF598"/>
    <property type="match status" value="1"/>
</dbReference>
<dbReference type="GO" id="GO:0072344">
    <property type="term" value="P:rescue of stalled ribosome"/>
    <property type="evidence" value="ECO:0007669"/>
    <property type="project" value="InterPro"/>
</dbReference>
<dbReference type="GO" id="GO:0016567">
    <property type="term" value="P:protein ubiquitination"/>
    <property type="evidence" value="ECO:0007669"/>
    <property type="project" value="TreeGrafter"/>
</dbReference>
<feature type="domain" description="RING-type" evidence="5">
    <location>
        <begin position="10"/>
        <end position="55"/>
    </location>
</feature>
<feature type="compositionally biased region" description="Low complexity" evidence="4">
    <location>
        <begin position="364"/>
        <end position="375"/>
    </location>
</feature>
<protein>
    <submittedName>
        <fullName evidence="7">RING-type domain-containing protein</fullName>
    </submittedName>
</protein>
<evidence type="ECO:0000256" key="4">
    <source>
        <dbReference type="SAM" id="MobiDB-lite"/>
    </source>
</evidence>
<reference evidence="7" key="1">
    <citation type="submission" date="2019-11" db="UniProtKB">
        <authorList>
            <consortium name="WormBaseParasite"/>
        </authorList>
    </citation>
    <scope>IDENTIFICATION</scope>
</reference>
<keyword evidence="2" id="KW-0862">Zinc</keyword>
<sequence>MDNFGESNICPICRDEIDFYSYGRCDHPTCARCAIKLRRFGSIDEPEFSKCATCRARLTRVIIMTKFTPFEDVDLSLLSHDVEFDFLFENEEVQQLYQKMLSCVCSVCGYTAASMSALNRHTTNEHCLSFCDLCLRHARLLPCEFVPLSGEQLAIHRKWDNEKKRGHPVCEFCTQTFYEFEDLVKHIREVHFLCDFCHSVAVFEVFRRQRELFDHYKAAHFVCPECEVVGRMTCYASNDQLGLHRMHEHPNESQGDPSLWEPLQIRFSTHGLISQHANTRNNRRTAYAHEGGDEEAPPPESYNSQSRGPMPEEWTAMDFPSLSGGPPSSQEKQATSKPHRRTGRSLASVVGSGHSVLVNSEDFPSLPSSSTTSSAPPQPQKDWAAEKRVAASSASEKQPAGSQRDVLPPSREDFPSLAGGGTSTNTPATNWSAKVSSSAAVVAGNPAKQRHQPVPTENDFPSLSASNGSSNSLVSGGKPLLPPYHPPSKDNQQPKSTKGKKNNRLTEPPPQPAPDLLPFSPSIDKARKSRWWNEADNSGALARLNLNEEGSTSTNAHILVVDSLEPVVSSSESVPKKPVDFSINEFPSLCGDKKANAKAVPKAPKTKTKVSQPPKKKVAPSTEGSVKTTSLDDVEDTETVLFKDNIYTQPQHYAEKNRELIRVAQETLSNSNVKNSFSRFADLSRLFRHGQLTAQAYVQGLDGLFGRMGDADEAKDGQFHWLSSMIALLPEVGLQRALLRALRGAAAPRVPHCASPARAHAVAPPPWAKLVTSRLQTCSSCGQVCLRSEMKDHTDLAHS</sequence>
<feature type="compositionally biased region" description="Low complexity" evidence="4">
    <location>
        <begin position="432"/>
        <end position="443"/>
    </location>
</feature>
<dbReference type="InterPro" id="IPR044288">
    <property type="entry name" value="ZNF598/HEL2"/>
</dbReference>
<dbReference type="Pfam" id="PF23202">
    <property type="entry name" value="PAH_ZNF598"/>
    <property type="match status" value="1"/>
</dbReference>
<feature type="compositionally biased region" description="Polar residues" evidence="4">
    <location>
        <begin position="326"/>
        <end position="336"/>
    </location>
</feature>
<dbReference type="InterPro" id="IPR057634">
    <property type="entry name" value="PAH_ZNF598/HEL2"/>
</dbReference>
<feature type="compositionally biased region" description="Low complexity" evidence="4">
    <location>
        <begin position="462"/>
        <end position="477"/>
    </location>
</feature>
<dbReference type="InterPro" id="IPR013087">
    <property type="entry name" value="Znf_C2H2_type"/>
</dbReference>
<organism evidence="7">
    <name type="scientific">Mesocestoides corti</name>
    <name type="common">Flatworm</name>
    <dbReference type="NCBI Taxonomy" id="53468"/>
    <lineage>
        <taxon>Eukaryota</taxon>
        <taxon>Metazoa</taxon>
        <taxon>Spiralia</taxon>
        <taxon>Lophotrochozoa</taxon>
        <taxon>Platyhelminthes</taxon>
        <taxon>Cestoda</taxon>
        <taxon>Eucestoda</taxon>
        <taxon>Cyclophyllidea</taxon>
        <taxon>Mesocestoididae</taxon>
        <taxon>Mesocestoides</taxon>
    </lineage>
</organism>
<dbReference type="PROSITE" id="PS50157">
    <property type="entry name" value="ZINC_FINGER_C2H2_2"/>
    <property type="match status" value="1"/>
</dbReference>
<accession>A0A5K3EVB1</accession>
<feature type="compositionally biased region" description="Basic residues" evidence="4">
    <location>
        <begin position="604"/>
        <end position="618"/>
    </location>
</feature>
<evidence type="ECO:0000259" key="5">
    <source>
        <dbReference type="PROSITE" id="PS50089"/>
    </source>
</evidence>
<dbReference type="Gene3D" id="3.30.40.10">
    <property type="entry name" value="Zinc/RING finger domain, C3HC4 (zinc finger)"/>
    <property type="match status" value="1"/>
</dbReference>
<dbReference type="Pfam" id="PF25447">
    <property type="entry name" value="RING_ZNF598"/>
    <property type="match status" value="1"/>
</dbReference>
<evidence type="ECO:0000313" key="7">
    <source>
        <dbReference type="WBParaSite" id="MCU_003397-RB"/>
    </source>
</evidence>
<dbReference type="InterPro" id="IPR013083">
    <property type="entry name" value="Znf_RING/FYVE/PHD"/>
</dbReference>
<dbReference type="PROSITE" id="PS50089">
    <property type="entry name" value="ZF_RING_2"/>
    <property type="match status" value="1"/>
</dbReference>
<feature type="region of interest" description="Disordered" evidence="4">
    <location>
        <begin position="288"/>
        <end position="522"/>
    </location>
</feature>
<feature type="region of interest" description="Disordered" evidence="4">
    <location>
        <begin position="596"/>
        <end position="630"/>
    </location>
</feature>
<keyword evidence="1 3" id="KW-0479">Metal-binding</keyword>
<evidence type="ECO:0000259" key="6">
    <source>
        <dbReference type="PROSITE" id="PS50157"/>
    </source>
</evidence>
<dbReference type="PROSITE" id="PS00028">
    <property type="entry name" value="ZINC_FINGER_C2H2_1"/>
    <property type="match status" value="1"/>
</dbReference>